<feature type="domain" description="HTH cro/C1-type" evidence="1">
    <location>
        <begin position="13"/>
        <end position="32"/>
    </location>
</feature>
<protein>
    <submittedName>
        <fullName evidence="2">Helix-turn-helix transcriptional regulator</fullName>
    </submittedName>
</protein>
<dbReference type="Proteomes" id="UP000657385">
    <property type="component" value="Unassembled WGS sequence"/>
</dbReference>
<evidence type="ECO:0000313" key="2">
    <source>
        <dbReference type="EMBL" id="MBF9071879.1"/>
    </source>
</evidence>
<name>A0A931B693_9ACTN</name>
<dbReference type="InterPro" id="IPR001387">
    <property type="entry name" value="Cro/C1-type_HTH"/>
</dbReference>
<evidence type="ECO:0000313" key="3">
    <source>
        <dbReference type="Proteomes" id="UP000657385"/>
    </source>
</evidence>
<dbReference type="InterPro" id="IPR011990">
    <property type="entry name" value="TPR-like_helical_dom_sf"/>
</dbReference>
<comment type="caution">
    <text evidence="2">The sequence shown here is derived from an EMBL/GenBank/DDBJ whole genome shotgun (WGS) entry which is preliminary data.</text>
</comment>
<dbReference type="EMBL" id="JADPRT010000013">
    <property type="protein sequence ID" value="MBF9071879.1"/>
    <property type="molecule type" value="Genomic_DNA"/>
</dbReference>
<keyword evidence="3" id="KW-1185">Reference proteome</keyword>
<dbReference type="SUPFAM" id="SSF47413">
    <property type="entry name" value="lambda repressor-like DNA-binding domains"/>
    <property type="match status" value="1"/>
</dbReference>
<dbReference type="GO" id="GO:0003677">
    <property type="term" value="F:DNA binding"/>
    <property type="evidence" value="ECO:0007669"/>
    <property type="project" value="InterPro"/>
</dbReference>
<evidence type="ECO:0000259" key="1">
    <source>
        <dbReference type="PROSITE" id="PS50943"/>
    </source>
</evidence>
<dbReference type="Gene3D" id="1.10.260.40">
    <property type="entry name" value="lambda repressor-like DNA-binding domains"/>
    <property type="match status" value="1"/>
</dbReference>
<dbReference type="SUPFAM" id="SSF48452">
    <property type="entry name" value="TPR-like"/>
    <property type="match status" value="1"/>
</dbReference>
<organism evidence="2 3">
    <name type="scientific">Streptacidiphilus fuscans</name>
    <dbReference type="NCBI Taxonomy" id="2789292"/>
    <lineage>
        <taxon>Bacteria</taxon>
        <taxon>Bacillati</taxon>
        <taxon>Actinomycetota</taxon>
        <taxon>Actinomycetes</taxon>
        <taxon>Kitasatosporales</taxon>
        <taxon>Streptomycetaceae</taxon>
        <taxon>Streptacidiphilus</taxon>
    </lineage>
</organism>
<reference evidence="2" key="1">
    <citation type="submission" date="2020-11" db="EMBL/GenBank/DDBJ databases">
        <title>Isolation and identification of active actinomycetes.</title>
        <authorList>
            <person name="Yu B."/>
        </authorList>
    </citation>
    <scope>NUCLEOTIDE SEQUENCE</scope>
    <source>
        <strain evidence="2">NEAU-YB345</strain>
    </source>
</reference>
<sequence length="432" mass="46706">MPQRNSAGIGPAIRKARKTRGLTQQALADLLNQASGWGTCTANDVYRWETARRQPGPWMPYLLDVLELDVAAATVAPSGTLRTTPQVITQPPAPSVKPVETDPVNRRQFLSAAATSTGTTLLPAATPYLESGRRIGADVPRQLQQRTARLRRLDDFMGGGDTYATYANELDATVELVDQGVYGDTTGRALRAVLAEQAQLAGWAAFDTGRYTEAYRHYMAALGASKESGDRSLAGNSLAFLAYLEWARGGNGVELATAACETAGRDAPPAVRALLWDRLAWQHATVGNARDADGALAVAEEAVQEETDRPEPDWVYWVDTDEIAIMTGRCWAELHRPLRAIPALEGALSRYDDTRARDKALYLSWLASAYLDAGEVEHAAAITGNVLDLSQGLASTRPAGRSRILLQRLQPHRSVPAVSELLERAPVSVLPA</sequence>
<accession>A0A931B693</accession>
<dbReference type="Gene3D" id="1.25.40.10">
    <property type="entry name" value="Tetratricopeptide repeat domain"/>
    <property type="match status" value="1"/>
</dbReference>
<dbReference type="PROSITE" id="PS50943">
    <property type="entry name" value="HTH_CROC1"/>
    <property type="match status" value="1"/>
</dbReference>
<dbReference type="InterPro" id="IPR010982">
    <property type="entry name" value="Lambda_DNA-bd_dom_sf"/>
</dbReference>
<dbReference type="CDD" id="cd00093">
    <property type="entry name" value="HTH_XRE"/>
    <property type="match status" value="1"/>
</dbReference>
<dbReference type="AlphaFoldDB" id="A0A931B693"/>
<gene>
    <name evidence="2" type="ORF">I2501_28030</name>
</gene>
<proteinExistence type="predicted"/>